<keyword evidence="2" id="KW-1185">Reference proteome</keyword>
<sequence length="69" mass="8157">MFMAYYYPKELAGILQFLQSSMFNINEKGNKVKKKTSSEKFVSKLLKLMTDYDTYSCHEKNSERKRTTS</sequence>
<accession>A0A6G0X0F2</accession>
<dbReference type="EMBL" id="VUJU01008255">
    <property type="protein sequence ID" value="KAF0733308.1"/>
    <property type="molecule type" value="Genomic_DNA"/>
</dbReference>
<evidence type="ECO:0000313" key="1">
    <source>
        <dbReference type="EMBL" id="KAF0733308.1"/>
    </source>
</evidence>
<protein>
    <submittedName>
        <fullName evidence="1">Uncharacterized protein</fullName>
    </submittedName>
</protein>
<dbReference type="OrthoDB" id="6611402at2759"/>
<dbReference type="Proteomes" id="UP000478052">
    <property type="component" value="Unassembled WGS sequence"/>
</dbReference>
<name>A0A6G0X0F2_APHCR</name>
<proteinExistence type="predicted"/>
<comment type="caution">
    <text evidence="1">The sequence shown here is derived from an EMBL/GenBank/DDBJ whole genome shotgun (WGS) entry which is preliminary data.</text>
</comment>
<dbReference type="AlphaFoldDB" id="A0A6G0X0F2"/>
<evidence type="ECO:0000313" key="2">
    <source>
        <dbReference type="Proteomes" id="UP000478052"/>
    </source>
</evidence>
<reference evidence="1 2" key="1">
    <citation type="submission" date="2019-08" db="EMBL/GenBank/DDBJ databases">
        <title>Whole genome of Aphis craccivora.</title>
        <authorList>
            <person name="Voronova N.V."/>
            <person name="Shulinski R.S."/>
            <person name="Bandarenka Y.V."/>
            <person name="Zhorov D.G."/>
            <person name="Warner D."/>
        </authorList>
    </citation>
    <scope>NUCLEOTIDE SEQUENCE [LARGE SCALE GENOMIC DNA]</scope>
    <source>
        <strain evidence="1">180601</strain>
        <tissue evidence="1">Whole Body</tissue>
    </source>
</reference>
<organism evidence="1 2">
    <name type="scientific">Aphis craccivora</name>
    <name type="common">Cowpea aphid</name>
    <dbReference type="NCBI Taxonomy" id="307492"/>
    <lineage>
        <taxon>Eukaryota</taxon>
        <taxon>Metazoa</taxon>
        <taxon>Ecdysozoa</taxon>
        <taxon>Arthropoda</taxon>
        <taxon>Hexapoda</taxon>
        <taxon>Insecta</taxon>
        <taxon>Pterygota</taxon>
        <taxon>Neoptera</taxon>
        <taxon>Paraneoptera</taxon>
        <taxon>Hemiptera</taxon>
        <taxon>Sternorrhyncha</taxon>
        <taxon>Aphidomorpha</taxon>
        <taxon>Aphidoidea</taxon>
        <taxon>Aphididae</taxon>
        <taxon>Aphidini</taxon>
        <taxon>Aphis</taxon>
        <taxon>Aphis</taxon>
    </lineage>
</organism>
<feature type="non-terminal residue" evidence="1">
    <location>
        <position position="69"/>
    </location>
</feature>
<gene>
    <name evidence="1" type="ORF">FWK35_00031975</name>
</gene>